<proteinExistence type="inferred from homology"/>
<sequence>MNRFRELWSQIWFKKVIAILVFIIVVFLTKPIWNIVLLTFILGYIFYLVEQWLYRKINPKIPITEKMLSMTLYLLALIAIVLASVKYVPAIIKQCQILLKQISSFNVETLIGDKYPQITSLLENLNLPNYLSSASEWTFTSVISFSEYGIQFVLALLLSFFFNVERVEIKKFMNRLEKSGISWLIEIYAYYGKNFVNSFGKVLQVQIVISIINSLLSMIMLYIMGFDNLLILGIMIFVLGLIPVAGVIISFIPLSILAFQLGGITHVLLLVVMVLIIHALESYILNPKLMSSKTNLPVFLTFVTLIVSEKIMGLWGLLIGIPLLMFFLEIIKLPSEENLKQEKDSEEFKKE</sequence>
<dbReference type="Pfam" id="PF01594">
    <property type="entry name" value="AI-2E_transport"/>
    <property type="match status" value="1"/>
</dbReference>
<evidence type="ECO:0000256" key="3">
    <source>
        <dbReference type="ARBA" id="ARBA00022692"/>
    </source>
</evidence>
<feature type="transmembrane region" description="Helical" evidence="6">
    <location>
        <begin position="314"/>
        <end position="331"/>
    </location>
</feature>
<dbReference type="EMBL" id="LILB01000005">
    <property type="protein sequence ID" value="KOO49017.1"/>
    <property type="molecule type" value="Genomic_DNA"/>
</dbReference>
<reference evidence="8" key="1">
    <citation type="submission" date="2015-08" db="EMBL/GenBank/DDBJ databases">
        <title>Fjat-10028 dsm 16317.</title>
        <authorList>
            <person name="Liu B."/>
            <person name="Wang J."/>
            <person name="Zhu Y."/>
            <person name="Liu G."/>
            <person name="Chen Q."/>
            <person name="Chen Z."/>
            <person name="Lan J."/>
            <person name="Che J."/>
            <person name="Ge C."/>
            <person name="Shi H."/>
            <person name="Pan Z."/>
            <person name="Liu X."/>
        </authorList>
    </citation>
    <scope>NUCLEOTIDE SEQUENCE [LARGE SCALE GENOMIC DNA]</scope>
    <source>
        <strain evidence="8">DSM 16317</strain>
    </source>
</reference>
<evidence type="ECO:0000256" key="2">
    <source>
        <dbReference type="ARBA" id="ARBA00009773"/>
    </source>
</evidence>
<dbReference type="RefSeq" id="WP_053417211.1">
    <property type="nucleotide sequence ID" value="NZ_JBNNVA010000001.1"/>
</dbReference>
<dbReference type="PANTHER" id="PTHR21716:SF62">
    <property type="entry name" value="TRANSPORT PROTEIN YDBI-RELATED"/>
    <property type="match status" value="1"/>
</dbReference>
<dbReference type="GO" id="GO:0055085">
    <property type="term" value="P:transmembrane transport"/>
    <property type="evidence" value="ECO:0007669"/>
    <property type="project" value="TreeGrafter"/>
</dbReference>
<evidence type="ECO:0000256" key="5">
    <source>
        <dbReference type="ARBA" id="ARBA00023136"/>
    </source>
</evidence>
<keyword evidence="3 6" id="KW-0812">Transmembrane</keyword>
<evidence type="ECO:0000256" key="4">
    <source>
        <dbReference type="ARBA" id="ARBA00022989"/>
    </source>
</evidence>
<protein>
    <recommendedName>
        <fullName evidence="9">Permease</fullName>
    </recommendedName>
</protein>
<evidence type="ECO:0000256" key="1">
    <source>
        <dbReference type="ARBA" id="ARBA00004141"/>
    </source>
</evidence>
<name>A0A0M0LDN8_9BACL</name>
<organism evidence="7 8">
    <name type="scientific">Viridibacillus arvi</name>
    <dbReference type="NCBI Taxonomy" id="263475"/>
    <lineage>
        <taxon>Bacteria</taxon>
        <taxon>Bacillati</taxon>
        <taxon>Bacillota</taxon>
        <taxon>Bacilli</taxon>
        <taxon>Bacillales</taxon>
        <taxon>Caryophanaceae</taxon>
        <taxon>Viridibacillus</taxon>
    </lineage>
</organism>
<evidence type="ECO:0000256" key="6">
    <source>
        <dbReference type="SAM" id="Phobius"/>
    </source>
</evidence>
<dbReference type="PANTHER" id="PTHR21716">
    <property type="entry name" value="TRANSMEMBRANE PROTEIN"/>
    <property type="match status" value="1"/>
</dbReference>
<gene>
    <name evidence="7" type="ORF">AMD00_11490</name>
</gene>
<keyword evidence="5 6" id="KW-0472">Membrane</keyword>
<dbReference type="GO" id="GO:0016020">
    <property type="term" value="C:membrane"/>
    <property type="evidence" value="ECO:0007669"/>
    <property type="project" value="UniProtKB-SubCell"/>
</dbReference>
<evidence type="ECO:0000313" key="7">
    <source>
        <dbReference type="EMBL" id="KOO49017.1"/>
    </source>
</evidence>
<dbReference type="AlphaFoldDB" id="A0A0M0LDN8"/>
<comment type="subcellular location">
    <subcellularLocation>
        <location evidence="1">Membrane</location>
        <topology evidence="1">Multi-pass membrane protein</topology>
    </subcellularLocation>
</comment>
<dbReference type="InterPro" id="IPR002549">
    <property type="entry name" value="AI-2E-like"/>
</dbReference>
<keyword evidence="4 6" id="KW-1133">Transmembrane helix</keyword>
<feature type="transmembrane region" description="Helical" evidence="6">
    <location>
        <begin position="203"/>
        <end position="223"/>
    </location>
</feature>
<comment type="similarity">
    <text evidence="2">Belongs to the autoinducer-2 exporter (AI-2E) (TC 2.A.86) family.</text>
</comment>
<feature type="transmembrane region" description="Helical" evidence="6">
    <location>
        <begin position="12"/>
        <end position="29"/>
    </location>
</feature>
<keyword evidence="8" id="KW-1185">Reference proteome</keyword>
<dbReference type="STRING" id="263475.AMD00_11490"/>
<feature type="transmembrane region" description="Helical" evidence="6">
    <location>
        <begin position="230"/>
        <end position="252"/>
    </location>
</feature>
<dbReference type="Proteomes" id="UP000036867">
    <property type="component" value="Unassembled WGS sequence"/>
</dbReference>
<dbReference type="OrthoDB" id="9772136at2"/>
<feature type="transmembrane region" description="Helical" evidence="6">
    <location>
        <begin position="258"/>
        <end position="280"/>
    </location>
</feature>
<evidence type="ECO:0008006" key="9">
    <source>
        <dbReference type="Google" id="ProtNLM"/>
    </source>
</evidence>
<dbReference type="PATRIC" id="fig|263475.3.peg.3537"/>
<feature type="transmembrane region" description="Helical" evidence="6">
    <location>
        <begin position="35"/>
        <end position="54"/>
    </location>
</feature>
<feature type="transmembrane region" description="Helical" evidence="6">
    <location>
        <begin position="66"/>
        <end position="85"/>
    </location>
</feature>
<evidence type="ECO:0000313" key="8">
    <source>
        <dbReference type="Proteomes" id="UP000036867"/>
    </source>
</evidence>
<feature type="transmembrane region" description="Helical" evidence="6">
    <location>
        <begin position="148"/>
        <end position="164"/>
    </location>
</feature>
<dbReference type="GeneID" id="301136718"/>
<comment type="caution">
    <text evidence="7">The sequence shown here is derived from an EMBL/GenBank/DDBJ whole genome shotgun (WGS) entry which is preliminary data.</text>
</comment>
<accession>A0A0M0LDN8</accession>